<dbReference type="Gene3D" id="3.30.70.80">
    <property type="entry name" value="Peptidase S8 propeptide/proteinase inhibitor I9"/>
    <property type="match status" value="1"/>
</dbReference>
<dbReference type="Gene3D" id="2.60.40.2310">
    <property type="match status" value="1"/>
</dbReference>
<dbReference type="InterPro" id="IPR036852">
    <property type="entry name" value="Peptidase_S8/S53_dom_sf"/>
</dbReference>
<protein>
    <submittedName>
        <fullName evidence="13">Subtilisin-like protease SBT3.3 isoform X1</fullName>
    </submittedName>
</protein>
<dbReference type="InterPro" id="IPR041469">
    <property type="entry name" value="Subtilisin-like_FN3"/>
</dbReference>
<dbReference type="OrthoDB" id="206201at2759"/>
<dbReference type="RefSeq" id="XP_010934029.2">
    <property type="nucleotide sequence ID" value="XM_010935727.3"/>
</dbReference>
<evidence type="ECO:0000256" key="6">
    <source>
        <dbReference type="PIRSR" id="PIRSR615500-1"/>
    </source>
</evidence>
<evidence type="ECO:0000256" key="4">
    <source>
        <dbReference type="ARBA" id="ARBA00022801"/>
    </source>
</evidence>
<evidence type="ECO:0000259" key="9">
    <source>
        <dbReference type="Pfam" id="PF00082"/>
    </source>
</evidence>
<evidence type="ECO:0000256" key="3">
    <source>
        <dbReference type="ARBA" id="ARBA00022729"/>
    </source>
</evidence>
<evidence type="ECO:0000259" key="10">
    <source>
        <dbReference type="Pfam" id="PF05922"/>
    </source>
</evidence>
<keyword evidence="12" id="KW-1185">Reference proteome</keyword>
<feature type="domain" description="Subtilisin-like protease fibronectin type-III" evidence="11">
    <location>
        <begin position="635"/>
        <end position="730"/>
    </location>
</feature>
<dbReference type="SUPFAM" id="SSF52743">
    <property type="entry name" value="Subtilisin-like"/>
    <property type="match status" value="1"/>
</dbReference>
<dbReference type="PANTHER" id="PTHR10795">
    <property type="entry name" value="PROPROTEIN CONVERTASE SUBTILISIN/KEXIN"/>
    <property type="match status" value="1"/>
</dbReference>
<dbReference type="PRINTS" id="PR00723">
    <property type="entry name" value="SUBTILISIN"/>
</dbReference>
<dbReference type="GO" id="GO:0006508">
    <property type="term" value="P:proteolysis"/>
    <property type="evidence" value="ECO:0007669"/>
    <property type="project" value="UniProtKB-KW"/>
</dbReference>
<evidence type="ECO:0000256" key="8">
    <source>
        <dbReference type="SAM" id="SignalP"/>
    </source>
</evidence>
<keyword evidence="3 8" id="KW-0732">Signal</keyword>
<evidence type="ECO:0000313" key="13">
    <source>
        <dbReference type="RefSeq" id="XP_010934029.2"/>
    </source>
</evidence>
<feature type="chain" id="PRO_5026831020" evidence="8">
    <location>
        <begin position="30"/>
        <end position="742"/>
    </location>
</feature>
<dbReference type="FunFam" id="3.30.70.80:FF:000002">
    <property type="entry name" value="Subtilisin-like protease SBT5.3"/>
    <property type="match status" value="1"/>
</dbReference>
<dbReference type="CDD" id="cd02120">
    <property type="entry name" value="PA_subtilisin_like"/>
    <property type="match status" value="1"/>
</dbReference>
<keyword evidence="5 7" id="KW-0720">Serine protease</keyword>
<accession>A0A6I9RXT8</accession>
<comment type="similarity">
    <text evidence="1 7">Belongs to the peptidase S8 family.</text>
</comment>
<feature type="domain" description="Peptidase S8/S53" evidence="9">
    <location>
        <begin position="141"/>
        <end position="565"/>
    </location>
</feature>
<dbReference type="InterPro" id="IPR045051">
    <property type="entry name" value="SBT"/>
</dbReference>
<feature type="active site" description="Charge relay system" evidence="6 7">
    <location>
        <position position="219"/>
    </location>
</feature>
<dbReference type="InterPro" id="IPR037045">
    <property type="entry name" value="S8pro/Inhibitor_I9_sf"/>
</dbReference>
<dbReference type="InterPro" id="IPR034197">
    <property type="entry name" value="Peptidases_S8_3"/>
</dbReference>
<dbReference type="Pfam" id="PF05922">
    <property type="entry name" value="Inhibitor_I9"/>
    <property type="match status" value="1"/>
</dbReference>
<dbReference type="Proteomes" id="UP000504607">
    <property type="component" value="Chromosome 11"/>
</dbReference>
<dbReference type="Pfam" id="PF00082">
    <property type="entry name" value="Peptidase_S8"/>
    <property type="match status" value="1"/>
</dbReference>
<dbReference type="InterPro" id="IPR015500">
    <property type="entry name" value="Peptidase_S8_subtilisin-rel"/>
</dbReference>
<evidence type="ECO:0000259" key="11">
    <source>
        <dbReference type="Pfam" id="PF17766"/>
    </source>
</evidence>
<dbReference type="PROSITE" id="PS51892">
    <property type="entry name" value="SUBTILASE"/>
    <property type="match status" value="1"/>
</dbReference>
<dbReference type="InParanoid" id="A0A6I9RXT8"/>
<dbReference type="PROSITE" id="PS00138">
    <property type="entry name" value="SUBTILASE_SER"/>
    <property type="match status" value="1"/>
</dbReference>
<keyword evidence="2 7" id="KW-0645">Protease</keyword>
<organism evidence="12 13">
    <name type="scientific">Elaeis guineensis var. tenera</name>
    <name type="common">Oil palm</name>
    <dbReference type="NCBI Taxonomy" id="51953"/>
    <lineage>
        <taxon>Eukaryota</taxon>
        <taxon>Viridiplantae</taxon>
        <taxon>Streptophyta</taxon>
        <taxon>Embryophyta</taxon>
        <taxon>Tracheophyta</taxon>
        <taxon>Spermatophyta</taxon>
        <taxon>Magnoliopsida</taxon>
        <taxon>Liliopsida</taxon>
        <taxon>Arecaceae</taxon>
        <taxon>Arecoideae</taxon>
        <taxon>Cocoseae</taxon>
        <taxon>Elaeidinae</taxon>
        <taxon>Elaeis</taxon>
    </lineage>
</organism>
<dbReference type="Gene3D" id="3.40.50.200">
    <property type="entry name" value="Peptidase S8/S53 domain"/>
    <property type="match status" value="1"/>
</dbReference>
<evidence type="ECO:0000256" key="7">
    <source>
        <dbReference type="PROSITE-ProRule" id="PRU01240"/>
    </source>
</evidence>
<dbReference type="CDD" id="cd04852">
    <property type="entry name" value="Peptidases_S8_3"/>
    <property type="match status" value="1"/>
</dbReference>
<evidence type="ECO:0000313" key="12">
    <source>
        <dbReference type="Proteomes" id="UP000504607"/>
    </source>
</evidence>
<dbReference type="InterPro" id="IPR010259">
    <property type="entry name" value="S8pro/Inhibitor_I9"/>
</dbReference>
<feature type="active site" description="Charge relay system" evidence="6 7">
    <location>
        <position position="150"/>
    </location>
</feature>
<dbReference type="FunFam" id="3.40.50.200:FF:000006">
    <property type="entry name" value="Subtilisin-like protease SBT1.5"/>
    <property type="match status" value="1"/>
</dbReference>
<dbReference type="InterPro" id="IPR023828">
    <property type="entry name" value="Peptidase_S8_Ser-AS"/>
</dbReference>
<evidence type="ECO:0000256" key="5">
    <source>
        <dbReference type="ARBA" id="ARBA00022825"/>
    </source>
</evidence>
<proteinExistence type="inferred from homology"/>
<gene>
    <name evidence="13" type="primary">LOC105054246</name>
</gene>
<feature type="active site" description="Charge relay system" evidence="6 7">
    <location>
        <position position="529"/>
    </location>
</feature>
<evidence type="ECO:0000256" key="2">
    <source>
        <dbReference type="ARBA" id="ARBA00022670"/>
    </source>
</evidence>
<dbReference type="Pfam" id="PF17766">
    <property type="entry name" value="fn3_6"/>
    <property type="match status" value="1"/>
</dbReference>
<feature type="domain" description="Inhibitor I9" evidence="10">
    <location>
        <begin position="37"/>
        <end position="115"/>
    </location>
</feature>
<feature type="signal peptide" evidence="8">
    <location>
        <begin position="1"/>
        <end position="29"/>
    </location>
</feature>
<dbReference type="InterPro" id="IPR000209">
    <property type="entry name" value="Peptidase_S8/S53_dom"/>
</dbReference>
<dbReference type="GO" id="GO:0004252">
    <property type="term" value="F:serine-type endopeptidase activity"/>
    <property type="evidence" value="ECO:0007669"/>
    <property type="project" value="UniProtKB-UniRule"/>
</dbReference>
<dbReference type="Gene3D" id="3.50.30.30">
    <property type="match status" value="1"/>
</dbReference>
<reference evidence="13" key="1">
    <citation type="submission" date="2025-08" db="UniProtKB">
        <authorList>
            <consortium name="RefSeq"/>
        </authorList>
    </citation>
    <scope>IDENTIFICATION</scope>
</reference>
<dbReference type="AlphaFoldDB" id="A0A6I9RXT8"/>
<keyword evidence="4 7" id="KW-0378">Hydrolase</keyword>
<evidence type="ECO:0000256" key="1">
    <source>
        <dbReference type="ARBA" id="ARBA00011073"/>
    </source>
</evidence>
<sequence length="742" mass="79933">MGSQRPPSFALLAFLSLLCFQKILFGVEASNEESSKVYIVYLGEKKHEDPDLVTASHHEMLTSLHGSKEEALKSVVYSYRHGFSGFAAWLTESQANTIAELPEVVSVMPNGVHRLQTTRSWDFLGLNYYQSTGLLSRANYGDGVIIGMIDTGIWPESRSFSDHGYGPIPARWKGKCVVEPTFGANNCSRKIIGARYYAGGVSAENLEGEYMSPRDFNTHGTHTASTAAGVPVSNVSFQGLGAGMVRGGAPRARLAIYKACWGQAGECYDSTVLKAFDDAIHDGVDIISLSIHGDGYPAGSLPAVMKGITVAFIAGNEGPAPQTLNNDVPWVITVAASSIDRSFPTVITLGNNKKLVGQGAFYRPDKDQFKELVYGKSCDEESLNGTNVVGKYVLCFDLATVSTTIPRQVIATQLGTVLRARAKGVIFGHYTSFLMDYLLVLCQGLPCIAVDVAIAEQIEDYIDSVGKPMVKIEPTRSVVGQVQSPSVASFSSRGPSTSYPELLKPDIAAPGTNILAALGDSYGFDSGTSMACPHVAGIAALLKSSHPDWSPAAIKSAIITTASVSDGYGQPIMAEGVPRKLADPFDYGGGQINPNKALDPGLVYDINPKEYLKFFKCTFGLQGGCDPKQRPLYHLNLPSIAIPNLQETVMVQRTVTHVGKVDAVVYKAALEIPPGIKMVVQPSVLVFNARSKVQTFNVTFMPTHKAQGFYGFGSLTWYDGPHSVRIPIAVRTIIQDFYADTF</sequence>
<name>A0A6I9RXT8_ELAGV</name>